<gene>
    <name evidence="5" type="ORF">SAMN02745223_03967</name>
</gene>
<dbReference type="Gene3D" id="3.10.105.10">
    <property type="entry name" value="Dipeptide-binding Protein, Domain 3"/>
    <property type="match status" value="1"/>
</dbReference>
<evidence type="ECO:0000259" key="4">
    <source>
        <dbReference type="Pfam" id="PF00496"/>
    </source>
</evidence>
<dbReference type="InterPro" id="IPR039424">
    <property type="entry name" value="SBP_5"/>
</dbReference>
<dbReference type="OrthoDB" id="9803988at2"/>
<reference evidence="5 6" key="1">
    <citation type="submission" date="2016-11" db="EMBL/GenBank/DDBJ databases">
        <authorList>
            <person name="Jaros S."/>
            <person name="Januszkiewicz K."/>
            <person name="Wedrychowicz H."/>
        </authorList>
    </citation>
    <scope>NUCLEOTIDE SEQUENCE [LARGE SCALE GENOMIC DNA]</scope>
    <source>
        <strain evidence="5 6">DSM 17137</strain>
    </source>
</reference>
<protein>
    <submittedName>
        <fullName evidence="5">Peptide/nickel transport system substrate-binding protein</fullName>
    </submittedName>
</protein>
<dbReference type="PANTHER" id="PTHR30290">
    <property type="entry name" value="PERIPLASMIC BINDING COMPONENT OF ABC TRANSPORTER"/>
    <property type="match status" value="1"/>
</dbReference>
<dbReference type="RefSeq" id="WP_082093654.1">
    <property type="nucleotide sequence ID" value="NZ_FQVC01000018.1"/>
</dbReference>
<feature type="signal peptide" evidence="3">
    <location>
        <begin position="1"/>
        <end position="29"/>
    </location>
</feature>
<evidence type="ECO:0000313" key="6">
    <source>
        <dbReference type="Proteomes" id="UP000184533"/>
    </source>
</evidence>
<name>A0A1M5FTA9_9HYPH</name>
<dbReference type="InterPro" id="IPR000914">
    <property type="entry name" value="SBP_5_dom"/>
</dbReference>
<dbReference type="GO" id="GO:0030288">
    <property type="term" value="C:outer membrane-bounded periplasmic space"/>
    <property type="evidence" value="ECO:0007669"/>
    <property type="project" value="UniProtKB-ARBA"/>
</dbReference>
<dbReference type="Gene3D" id="3.40.190.10">
    <property type="entry name" value="Periplasmic binding protein-like II"/>
    <property type="match status" value="1"/>
</dbReference>
<dbReference type="PIRSF" id="PIRSF002741">
    <property type="entry name" value="MppA"/>
    <property type="match status" value="1"/>
</dbReference>
<proteinExistence type="inferred from homology"/>
<dbReference type="Pfam" id="PF00496">
    <property type="entry name" value="SBP_bac_5"/>
    <property type="match status" value="1"/>
</dbReference>
<dbReference type="AlphaFoldDB" id="A0A1M5FTA9"/>
<dbReference type="Proteomes" id="UP000184533">
    <property type="component" value="Unassembled WGS sequence"/>
</dbReference>
<dbReference type="PANTHER" id="PTHR30290:SF83">
    <property type="entry name" value="ABC TRANSPORTER SUBSTRATE-BINDING PROTEIN"/>
    <property type="match status" value="1"/>
</dbReference>
<dbReference type="SUPFAM" id="SSF53850">
    <property type="entry name" value="Periplasmic binding protein-like II"/>
    <property type="match status" value="1"/>
</dbReference>
<sequence length="584" mass="62704">MKSSILSTGRLMAGAGLVALTLMAQSALAEEPKAGGTFKLVGAGDVAGFDPVSARSASVFLHRALTRTLVAFPTDADPKVAAQPVPDLAEAVPTPEEGGLVYRFKIREGAMWNTDAPRQITAEDAIRGFKRLCNPVQPTGTPTYYIGIIKGFAEFCDGFAQVPADVESIRTYVEDTQVAGLTAEDERTLKITLERPTADFTSILALISSAPIAVEMLDYLPNSPDLRRNYVGSGPYVIEDYILNEQLNLVRSPTWNAAADPLRKAYVDRIEVAFGTPDAGKTQRMIEAGDIDGYFDLSIATADLTRVMENPDDPQLLQFADGAVNPILVLNSASPNNNAALADIRVRQAINYAVNKAAIVQVGGGPNVKKAVDQILTENVIGYEPYNLYPTPDHQGDPEKAKALLAEAGFPNGIELKFSYASGGRYDLYSAALEADLAKAGIKLIMQPAPSRTVMSQMYQNRQATNGGAWDMGMTSIRADWVGDSARTMIVPMFDGEACETSTSNWTCYNNEDVNALIDTALTATDEATAAAAWAAADKAIMSDAPIVPLITGKISLYASERLRGTTVNLLFNNVDPTLVWIAE</sequence>
<dbReference type="GO" id="GO:0043190">
    <property type="term" value="C:ATP-binding cassette (ABC) transporter complex"/>
    <property type="evidence" value="ECO:0007669"/>
    <property type="project" value="InterPro"/>
</dbReference>
<dbReference type="GO" id="GO:0015833">
    <property type="term" value="P:peptide transport"/>
    <property type="evidence" value="ECO:0007669"/>
    <property type="project" value="TreeGrafter"/>
</dbReference>
<comment type="subcellular location">
    <subcellularLocation>
        <location evidence="1">Periplasm</location>
    </subcellularLocation>
</comment>
<evidence type="ECO:0000256" key="3">
    <source>
        <dbReference type="SAM" id="SignalP"/>
    </source>
</evidence>
<evidence type="ECO:0000256" key="1">
    <source>
        <dbReference type="ARBA" id="ARBA00004418"/>
    </source>
</evidence>
<dbReference type="EMBL" id="FQVC01000018">
    <property type="protein sequence ID" value="SHF94649.1"/>
    <property type="molecule type" value="Genomic_DNA"/>
</dbReference>
<dbReference type="InterPro" id="IPR030678">
    <property type="entry name" value="Peptide/Ni-bd"/>
</dbReference>
<evidence type="ECO:0000313" key="5">
    <source>
        <dbReference type="EMBL" id="SHF94649.1"/>
    </source>
</evidence>
<organism evidence="5 6">
    <name type="scientific">Devosia limi DSM 17137</name>
    <dbReference type="NCBI Taxonomy" id="1121477"/>
    <lineage>
        <taxon>Bacteria</taxon>
        <taxon>Pseudomonadati</taxon>
        <taxon>Pseudomonadota</taxon>
        <taxon>Alphaproteobacteria</taxon>
        <taxon>Hyphomicrobiales</taxon>
        <taxon>Devosiaceae</taxon>
        <taxon>Devosia</taxon>
    </lineage>
</organism>
<evidence type="ECO:0000256" key="2">
    <source>
        <dbReference type="ARBA" id="ARBA00005695"/>
    </source>
</evidence>
<feature type="domain" description="Solute-binding protein family 5" evidence="4">
    <location>
        <begin position="83"/>
        <end position="483"/>
    </location>
</feature>
<comment type="similarity">
    <text evidence="2">Belongs to the bacterial solute-binding protein 5 family.</text>
</comment>
<dbReference type="GO" id="GO:1904680">
    <property type="term" value="F:peptide transmembrane transporter activity"/>
    <property type="evidence" value="ECO:0007669"/>
    <property type="project" value="TreeGrafter"/>
</dbReference>
<accession>A0A1M5FTA9</accession>
<keyword evidence="3" id="KW-0732">Signal</keyword>
<feature type="chain" id="PRO_5011979538" evidence="3">
    <location>
        <begin position="30"/>
        <end position="584"/>
    </location>
</feature>